<dbReference type="EMBL" id="JARKIK010000040">
    <property type="protein sequence ID" value="KAK8738307.1"/>
    <property type="molecule type" value="Genomic_DNA"/>
</dbReference>
<comment type="similarity">
    <text evidence="3 12">Belongs to the glycosyltransferase 10 family.</text>
</comment>
<dbReference type="Pfam" id="PF17039">
    <property type="entry name" value="Glyco_tran_10_N"/>
    <property type="match status" value="1"/>
</dbReference>
<evidence type="ECO:0000256" key="10">
    <source>
        <dbReference type="ARBA" id="ARBA00023136"/>
    </source>
</evidence>
<keyword evidence="7" id="KW-0735">Signal-anchor</keyword>
<evidence type="ECO:0000256" key="4">
    <source>
        <dbReference type="ARBA" id="ARBA00022676"/>
    </source>
</evidence>
<keyword evidence="17" id="KW-1185">Reference proteome</keyword>
<accession>A0AAW0X348</accession>
<organism evidence="16 17">
    <name type="scientific">Cherax quadricarinatus</name>
    <name type="common">Australian red claw crayfish</name>
    <dbReference type="NCBI Taxonomy" id="27406"/>
    <lineage>
        <taxon>Eukaryota</taxon>
        <taxon>Metazoa</taxon>
        <taxon>Ecdysozoa</taxon>
        <taxon>Arthropoda</taxon>
        <taxon>Crustacea</taxon>
        <taxon>Multicrustacea</taxon>
        <taxon>Malacostraca</taxon>
        <taxon>Eumalacostraca</taxon>
        <taxon>Eucarida</taxon>
        <taxon>Decapoda</taxon>
        <taxon>Pleocyemata</taxon>
        <taxon>Astacidea</taxon>
        <taxon>Parastacoidea</taxon>
        <taxon>Parastacidae</taxon>
        <taxon>Cherax</taxon>
    </lineage>
</organism>
<dbReference type="InterPro" id="IPR038577">
    <property type="entry name" value="GT10-like_C_sf"/>
</dbReference>
<evidence type="ECO:0000256" key="2">
    <source>
        <dbReference type="ARBA" id="ARBA00004922"/>
    </source>
</evidence>
<comment type="subcellular location">
    <subcellularLocation>
        <location evidence="1 12">Golgi apparatus</location>
        <location evidence="1 12">Golgi stack membrane</location>
        <topology evidence="1 12">Single-pass type II membrane protein</topology>
    </subcellularLocation>
</comment>
<dbReference type="AlphaFoldDB" id="A0AAW0X348"/>
<feature type="region of interest" description="Disordered" evidence="13">
    <location>
        <begin position="67"/>
        <end position="91"/>
    </location>
</feature>
<gene>
    <name evidence="16" type="ORF">OTU49_004153</name>
</gene>
<feature type="domain" description="Fucosyltransferase C-terminal" evidence="14">
    <location>
        <begin position="262"/>
        <end position="437"/>
    </location>
</feature>
<comment type="pathway">
    <text evidence="2">Protein modification; protein glycosylation.</text>
</comment>
<keyword evidence="9 12" id="KW-0333">Golgi apparatus</keyword>
<feature type="region of interest" description="Disordered" evidence="13">
    <location>
        <begin position="236"/>
        <end position="255"/>
    </location>
</feature>
<feature type="transmembrane region" description="Helical" evidence="12">
    <location>
        <begin position="7"/>
        <end position="25"/>
    </location>
</feature>
<evidence type="ECO:0000313" key="16">
    <source>
        <dbReference type="EMBL" id="KAK8738307.1"/>
    </source>
</evidence>
<dbReference type="Pfam" id="PF00852">
    <property type="entry name" value="Glyco_transf_10"/>
    <property type="match status" value="1"/>
</dbReference>
<reference evidence="16 17" key="1">
    <citation type="journal article" date="2024" name="BMC Genomics">
        <title>Genome assembly of redclaw crayfish (Cherax quadricarinatus) provides insights into its immune adaptation and hypoxia tolerance.</title>
        <authorList>
            <person name="Liu Z."/>
            <person name="Zheng J."/>
            <person name="Li H."/>
            <person name="Fang K."/>
            <person name="Wang S."/>
            <person name="He J."/>
            <person name="Zhou D."/>
            <person name="Weng S."/>
            <person name="Chi M."/>
            <person name="Gu Z."/>
            <person name="He J."/>
            <person name="Li F."/>
            <person name="Wang M."/>
        </authorList>
    </citation>
    <scope>NUCLEOTIDE SEQUENCE [LARGE SCALE GENOMIC DNA]</scope>
    <source>
        <strain evidence="16">ZL_2023a</strain>
    </source>
</reference>
<evidence type="ECO:0000256" key="13">
    <source>
        <dbReference type="SAM" id="MobiDB-lite"/>
    </source>
</evidence>
<proteinExistence type="inferred from homology"/>
<feature type="compositionally biased region" description="Low complexity" evidence="13">
    <location>
        <begin position="236"/>
        <end position="252"/>
    </location>
</feature>
<keyword evidence="6 12" id="KW-0812">Transmembrane</keyword>
<dbReference type="FunFam" id="3.40.50.11660:FF:000004">
    <property type="entry name" value="Glycoprotein 3-alpha-L-fucosyltransferase A"/>
    <property type="match status" value="1"/>
</dbReference>
<dbReference type="GO" id="GO:0008417">
    <property type="term" value="F:fucosyltransferase activity"/>
    <property type="evidence" value="ECO:0007669"/>
    <property type="project" value="InterPro"/>
</dbReference>
<evidence type="ECO:0000256" key="9">
    <source>
        <dbReference type="ARBA" id="ARBA00023034"/>
    </source>
</evidence>
<dbReference type="InterPro" id="IPR001503">
    <property type="entry name" value="Glyco_trans_10"/>
</dbReference>
<evidence type="ECO:0000256" key="12">
    <source>
        <dbReference type="RuleBase" id="RU003832"/>
    </source>
</evidence>
<evidence type="ECO:0000256" key="1">
    <source>
        <dbReference type="ARBA" id="ARBA00004447"/>
    </source>
</evidence>
<feature type="compositionally biased region" description="Basic and acidic residues" evidence="13">
    <location>
        <begin position="67"/>
        <end position="90"/>
    </location>
</feature>
<evidence type="ECO:0000259" key="15">
    <source>
        <dbReference type="Pfam" id="PF17039"/>
    </source>
</evidence>
<dbReference type="PANTHER" id="PTHR48438:SF1">
    <property type="entry name" value="ALPHA-(1,3)-FUCOSYLTRANSFERASE C-RELATED"/>
    <property type="match status" value="1"/>
</dbReference>
<keyword evidence="11" id="KW-0325">Glycoprotein</keyword>
<feature type="domain" description="Fucosyltransferase N-terminal" evidence="15">
    <location>
        <begin position="119"/>
        <end position="230"/>
    </location>
</feature>
<evidence type="ECO:0000256" key="7">
    <source>
        <dbReference type="ARBA" id="ARBA00022968"/>
    </source>
</evidence>
<keyword evidence="4 12" id="KW-0328">Glycosyltransferase</keyword>
<dbReference type="EC" id="2.4.1.-" evidence="12"/>
<keyword evidence="10 12" id="KW-0472">Membrane</keyword>
<evidence type="ECO:0000256" key="6">
    <source>
        <dbReference type="ARBA" id="ARBA00022692"/>
    </source>
</evidence>
<dbReference type="SUPFAM" id="SSF53756">
    <property type="entry name" value="UDP-Glycosyltransferase/glycogen phosphorylase"/>
    <property type="match status" value="1"/>
</dbReference>
<dbReference type="GO" id="GO:0032580">
    <property type="term" value="C:Golgi cisterna membrane"/>
    <property type="evidence" value="ECO:0007669"/>
    <property type="project" value="UniProtKB-SubCell"/>
</dbReference>
<evidence type="ECO:0000256" key="5">
    <source>
        <dbReference type="ARBA" id="ARBA00022679"/>
    </source>
</evidence>
<keyword evidence="5 12" id="KW-0808">Transferase</keyword>
<dbReference type="Proteomes" id="UP001445076">
    <property type="component" value="Unassembled WGS sequence"/>
</dbReference>
<evidence type="ECO:0000259" key="14">
    <source>
        <dbReference type="Pfam" id="PF00852"/>
    </source>
</evidence>
<name>A0AAW0X348_CHEQU</name>
<evidence type="ECO:0000256" key="3">
    <source>
        <dbReference type="ARBA" id="ARBA00008919"/>
    </source>
</evidence>
<evidence type="ECO:0000256" key="11">
    <source>
        <dbReference type="ARBA" id="ARBA00023180"/>
    </source>
</evidence>
<comment type="caution">
    <text evidence="16">The sequence shown here is derived from an EMBL/GenBank/DDBJ whole genome shotgun (WGS) entry which is preliminary data.</text>
</comment>
<dbReference type="Gene3D" id="3.40.50.11660">
    <property type="entry name" value="Glycosyl transferase family 10, C-terminal domain"/>
    <property type="match status" value="1"/>
</dbReference>
<protein>
    <recommendedName>
        <fullName evidence="12">Fucosyltransferase</fullName>
        <ecNumber evidence="12">2.4.1.-</ecNumber>
    </recommendedName>
</protein>
<evidence type="ECO:0000313" key="17">
    <source>
        <dbReference type="Proteomes" id="UP001445076"/>
    </source>
</evidence>
<keyword evidence="8 12" id="KW-1133">Transmembrane helix</keyword>
<dbReference type="InterPro" id="IPR055270">
    <property type="entry name" value="Glyco_tran_10_C"/>
</dbReference>
<sequence>MKSIVKLPVVYGCLMVLMVMMVVIFEDKMQQFIDPEHVSAWYGGRFRSPKIWSQLVPEFLGVEKDLENTDTYPREENQDGGGPRDSKLLDPPKIPYVKEMPKKFLKADLGLDPENPPLKKILVWVNGYGSKAMSFGFGRAPFQMAECEVDTCMVTGNRSFVPVEAFDAIIFHFRAMEPLQLPKIRSPHQRWVFWEVESASYVYQNPSLYNGLFNWTMTYRRDSDIPYPYGRANALSSSPLTPSPSPLSSSTTEEPKKNYAAGKTKMAAWFVSNCFTHSRREKLVNFMKKFIPVDVYGKCGPLKCSRDTTSLCYELLEKDYKFYFSFENSLCKDYVTEKLFSVLRYNVVPVVLGLGDYAHIVPPHSYINVLDFSNLQSLANYLKYLNNNDTAYNEYFKWKDHYSVDDGWSSTAQNFCELCKKLHNDTVPKTYQDIRKWFMSQGGCKKLDTSAWSKLLV</sequence>
<dbReference type="InterPro" id="IPR031481">
    <property type="entry name" value="Glyco_tran_10_N"/>
</dbReference>
<evidence type="ECO:0000256" key="8">
    <source>
        <dbReference type="ARBA" id="ARBA00022989"/>
    </source>
</evidence>
<dbReference type="PANTHER" id="PTHR48438">
    <property type="entry name" value="ALPHA-(1,3)-FUCOSYLTRANSFERASE C-RELATED"/>
    <property type="match status" value="1"/>
</dbReference>